<dbReference type="Proteomes" id="UP000005018">
    <property type="component" value="Chromosome 1"/>
</dbReference>
<dbReference type="PANTHER" id="PTHR12570">
    <property type="match status" value="1"/>
</dbReference>
<name>H8WYG3_CANO9</name>
<dbReference type="GO" id="GO:0016020">
    <property type="term" value="C:membrane"/>
    <property type="evidence" value="ECO:0007669"/>
    <property type="project" value="UniProtKB-SubCell"/>
</dbReference>
<reference evidence="6 7" key="1">
    <citation type="journal article" date="2012" name="PLoS ONE">
        <title>Sequence and analysis of the genome of the pathogenic yeast Candida orthopsilosis.</title>
        <authorList>
            <person name="Riccombeni A."/>
            <person name="Vidanes G."/>
            <person name="Proux-Wera E."/>
            <person name="Wolfe K.H."/>
            <person name="Butler G."/>
        </authorList>
    </citation>
    <scope>NUCLEOTIDE SEQUENCE [LARGE SCALE GENOMIC DNA]</scope>
    <source>
        <strain evidence="6 7">Co 90-125</strain>
    </source>
</reference>
<dbReference type="RefSeq" id="XP_003866717.1">
    <property type="nucleotide sequence ID" value="XM_003866669.1"/>
</dbReference>
<comment type="subcellular location">
    <subcellularLocation>
        <location evidence="1">Membrane</location>
        <topology evidence="1">Multi-pass membrane protein</topology>
    </subcellularLocation>
</comment>
<dbReference type="GO" id="GO:0015095">
    <property type="term" value="F:magnesium ion transmembrane transporter activity"/>
    <property type="evidence" value="ECO:0007669"/>
    <property type="project" value="InterPro"/>
</dbReference>
<feature type="transmembrane region" description="Helical" evidence="5">
    <location>
        <begin position="293"/>
        <end position="312"/>
    </location>
</feature>
<dbReference type="KEGG" id="cot:CORT_0A08940"/>
<dbReference type="SUPFAM" id="SSF103481">
    <property type="entry name" value="Multidrug resistance efflux transporter EmrE"/>
    <property type="match status" value="1"/>
</dbReference>
<dbReference type="eggNOG" id="KOG2922">
    <property type="taxonomic scope" value="Eukaryota"/>
</dbReference>
<feature type="transmembrane region" description="Helical" evidence="5">
    <location>
        <begin position="333"/>
        <end position="353"/>
    </location>
</feature>
<feature type="transmembrane region" description="Helical" evidence="5">
    <location>
        <begin position="66"/>
        <end position="86"/>
    </location>
</feature>
<keyword evidence="4 5" id="KW-0472">Membrane</keyword>
<dbReference type="GeneID" id="14537899"/>
<dbReference type="PANTHER" id="PTHR12570:SF86">
    <property type="entry name" value="ADR321CP"/>
    <property type="match status" value="1"/>
</dbReference>
<evidence type="ECO:0000256" key="1">
    <source>
        <dbReference type="ARBA" id="ARBA00004141"/>
    </source>
</evidence>
<evidence type="ECO:0000256" key="5">
    <source>
        <dbReference type="SAM" id="Phobius"/>
    </source>
</evidence>
<dbReference type="OrthoDB" id="2504919at2759"/>
<proteinExistence type="predicted"/>
<keyword evidence="2 5" id="KW-0812">Transmembrane</keyword>
<feature type="transmembrane region" description="Helical" evidence="5">
    <location>
        <begin position="171"/>
        <end position="193"/>
    </location>
</feature>
<sequence length="458" mass="51127">MSGSSNSTIFFGCSVAVVSSAIQSLGVTLQRKSHLLHSQIPGEITLDGVYHHHTTHNRQQRYRRNMWYLGFSLFIVANVLGSAIQISTLPLIILSPLQSIGLIFNSIFSCLLLPGEYFTNRLWSGTGIIAFGACIIAYNGSTNNEPIENPPTPDINDNFKIILQKLLNTSFLMWFIGTFIFMGILLVINCTYLRKKSHEYRHNFTLRDGHNNTLVVKFNKTQFWKGINYGIISGTLTAHTFLFAKSIINVVMDTILKEGLAGVFKVSNIIPYLLLATMLGIVGLQLTAFNLGLAQISTTILYPLCFLVYNLFNLINDLKFNRLLVDRKMSYTQFAWVILGLIGVLCGVLVLSWDSAFHGSDNVNENEISINEIDNVMTPESSFEQLKDDNAAESTDLTVNSSDVDSAQNQDLIVLDGRSQGNVNELVNISNVSDSRVVSPRERSLTYEQNQLLQQFSL</sequence>
<gene>
    <name evidence="6" type="ORF">CORT_0A08940</name>
</gene>
<feature type="transmembrane region" description="Helical" evidence="5">
    <location>
        <begin position="122"/>
        <end position="141"/>
    </location>
</feature>
<feature type="transmembrane region" description="Helical" evidence="5">
    <location>
        <begin position="269"/>
        <end position="287"/>
    </location>
</feature>
<protein>
    <submittedName>
        <fullName evidence="6">Uncharacterized protein</fullName>
    </submittedName>
</protein>
<accession>H8WYG3</accession>
<dbReference type="InterPro" id="IPR037185">
    <property type="entry name" value="EmrE-like"/>
</dbReference>
<evidence type="ECO:0000313" key="6">
    <source>
        <dbReference type="EMBL" id="CCG21278.1"/>
    </source>
</evidence>
<organism evidence="6 7">
    <name type="scientific">Candida orthopsilosis (strain 90-125)</name>
    <name type="common">Yeast</name>
    <dbReference type="NCBI Taxonomy" id="1136231"/>
    <lineage>
        <taxon>Eukaryota</taxon>
        <taxon>Fungi</taxon>
        <taxon>Dikarya</taxon>
        <taxon>Ascomycota</taxon>
        <taxon>Saccharomycotina</taxon>
        <taxon>Pichiomycetes</taxon>
        <taxon>Debaryomycetaceae</taxon>
        <taxon>Candida/Lodderomyces clade</taxon>
        <taxon>Candida</taxon>
    </lineage>
</organism>
<evidence type="ECO:0000256" key="4">
    <source>
        <dbReference type="ARBA" id="ARBA00023136"/>
    </source>
</evidence>
<evidence type="ECO:0000256" key="3">
    <source>
        <dbReference type="ARBA" id="ARBA00022989"/>
    </source>
</evidence>
<dbReference type="EMBL" id="HE681719">
    <property type="protein sequence ID" value="CCG21278.1"/>
    <property type="molecule type" value="Genomic_DNA"/>
</dbReference>
<feature type="transmembrane region" description="Helical" evidence="5">
    <location>
        <begin position="92"/>
        <end position="113"/>
    </location>
</feature>
<dbReference type="InterPro" id="IPR008521">
    <property type="entry name" value="Mg_trans_NIPA"/>
</dbReference>
<keyword evidence="7" id="KW-1185">Reference proteome</keyword>
<evidence type="ECO:0000313" key="7">
    <source>
        <dbReference type="Proteomes" id="UP000005018"/>
    </source>
</evidence>
<keyword evidence="3 5" id="KW-1133">Transmembrane helix</keyword>
<dbReference type="AlphaFoldDB" id="H8WYG3"/>
<evidence type="ECO:0000256" key="2">
    <source>
        <dbReference type="ARBA" id="ARBA00022692"/>
    </source>
</evidence>
<dbReference type="HOGENOM" id="CLU_044091_0_0_1"/>